<keyword evidence="7" id="KW-1185">Reference proteome</keyword>
<dbReference type="InterPro" id="IPR003953">
    <property type="entry name" value="FAD-dep_OxRdtase_2_FAD-bd"/>
</dbReference>
<evidence type="ECO:0000313" key="7">
    <source>
        <dbReference type="Proteomes" id="UP000541185"/>
    </source>
</evidence>
<feature type="domain" description="FAD-dependent oxidoreductase 2 FAD-binding" evidence="5">
    <location>
        <begin position="5"/>
        <end position="539"/>
    </location>
</feature>
<proteinExistence type="predicted"/>
<accession>A0A848GZU7</accession>
<dbReference type="Proteomes" id="UP000541185">
    <property type="component" value="Unassembled WGS sequence"/>
</dbReference>
<protein>
    <submittedName>
        <fullName evidence="6">FAD-dependent oxidoreductase</fullName>
    </submittedName>
</protein>
<gene>
    <name evidence="6" type="ORF">HHL11_03580</name>
</gene>
<dbReference type="PANTHER" id="PTHR43400:SF10">
    <property type="entry name" value="3-OXOSTEROID 1-DEHYDROGENASE"/>
    <property type="match status" value="1"/>
</dbReference>
<dbReference type="GO" id="GO:0008202">
    <property type="term" value="P:steroid metabolic process"/>
    <property type="evidence" value="ECO:0007669"/>
    <property type="project" value="UniProtKB-ARBA"/>
</dbReference>
<dbReference type="PANTHER" id="PTHR43400">
    <property type="entry name" value="FUMARATE REDUCTASE"/>
    <property type="match status" value="1"/>
</dbReference>
<dbReference type="InterPro" id="IPR036188">
    <property type="entry name" value="FAD/NAD-bd_sf"/>
</dbReference>
<dbReference type="Pfam" id="PF00890">
    <property type="entry name" value="FAD_binding_2"/>
    <property type="match status" value="1"/>
</dbReference>
<keyword evidence="4" id="KW-0560">Oxidoreductase</keyword>
<dbReference type="InterPro" id="IPR050315">
    <property type="entry name" value="FAD-oxidoreductase_2"/>
</dbReference>
<evidence type="ECO:0000256" key="2">
    <source>
        <dbReference type="ARBA" id="ARBA00022630"/>
    </source>
</evidence>
<reference evidence="6 7" key="1">
    <citation type="submission" date="2020-04" db="EMBL/GenBank/DDBJ databases">
        <title>Ramlibacter sp. G-1-2-2 isolated from soil.</title>
        <authorList>
            <person name="Dahal R.H."/>
        </authorList>
    </citation>
    <scope>NUCLEOTIDE SEQUENCE [LARGE SCALE GENOMIC DNA]</scope>
    <source>
        <strain evidence="6 7">G-1-2-2</strain>
    </source>
</reference>
<dbReference type="AlphaFoldDB" id="A0A848GZU7"/>
<keyword evidence="2" id="KW-0285">Flavoprotein</keyword>
<keyword evidence="3" id="KW-0274">FAD</keyword>
<organism evidence="6 7">
    <name type="scientific">Ramlibacter agri</name>
    <dbReference type="NCBI Taxonomy" id="2728837"/>
    <lineage>
        <taxon>Bacteria</taxon>
        <taxon>Pseudomonadati</taxon>
        <taxon>Pseudomonadota</taxon>
        <taxon>Betaproteobacteria</taxon>
        <taxon>Burkholderiales</taxon>
        <taxon>Comamonadaceae</taxon>
        <taxon>Ramlibacter</taxon>
    </lineage>
</organism>
<dbReference type="Gene3D" id="3.50.50.60">
    <property type="entry name" value="FAD/NAD(P)-binding domain"/>
    <property type="match status" value="2"/>
</dbReference>
<dbReference type="GO" id="GO:0016491">
    <property type="term" value="F:oxidoreductase activity"/>
    <property type="evidence" value="ECO:0007669"/>
    <property type="project" value="UniProtKB-KW"/>
</dbReference>
<evidence type="ECO:0000259" key="5">
    <source>
        <dbReference type="Pfam" id="PF00890"/>
    </source>
</evidence>
<dbReference type="EMBL" id="JABBFX010000001">
    <property type="protein sequence ID" value="NML42819.1"/>
    <property type="molecule type" value="Genomic_DNA"/>
</dbReference>
<dbReference type="SUPFAM" id="SSF51905">
    <property type="entry name" value="FAD/NAD(P)-binding domain"/>
    <property type="match status" value="1"/>
</dbReference>
<comment type="caution">
    <text evidence="6">The sequence shown here is derived from an EMBL/GenBank/DDBJ whole genome shotgun (WGS) entry which is preliminary data.</text>
</comment>
<name>A0A848GZU7_9BURK</name>
<sequence length="554" mass="58564">MNRVDVVVVGSGAAGLSAAAVAASRGRRVLLLEQSTLVGGTTAISGGMVWIPANHKMQAAGLADTLDAARNYLGCVVPPGGPADMLETFLARGDEAVRYLESHTALRLQPVVRYPDYYPELPGATAGGRVLEPVTFDASVLGDAFPLLRPPLPEFTLFGGMMIARADIPHLRRAARSPRSAWHVARLLARHARERLHAARGTTLVLGNALAARLFKSVLDLGVQVRTETVVRHIVLHEGTVEGVEVSSPRGPEFIAASSVVLATGGISHAPELRARFVPELAGTLSATMGSPLVPSGAALALQAGGHLSESPTQQALWVPASTFQRADGTRGVYPHTVADRAKPGLIAVDRQGRRFTNEAASYHEFVRAQLRAGAEAVPAWLVCDRDFLWRYGLGRVKPFALSVARDVASGYLRRAANLPGLAQQLGIDAARFVRTVEAFNEGAKLGIDRQFGRGGDIYQRHLGDGDHQPNPCVAPLRRPPFYAVAVQPADLGMAAGLVTDAQARVLRDDGIPIPGLLACGNDMQSVMNGAYPGPGITLGPALVFGYLAGLQAA</sequence>
<evidence type="ECO:0000256" key="1">
    <source>
        <dbReference type="ARBA" id="ARBA00001974"/>
    </source>
</evidence>
<dbReference type="InterPro" id="IPR027477">
    <property type="entry name" value="Succ_DH/fumarate_Rdtase_cat_sf"/>
</dbReference>
<dbReference type="RefSeq" id="WP_169417071.1">
    <property type="nucleotide sequence ID" value="NZ_JABBFX010000001.1"/>
</dbReference>
<comment type="cofactor">
    <cofactor evidence="1">
        <name>FAD</name>
        <dbReference type="ChEBI" id="CHEBI:57692"/>
    </cofactor>
</comment>
<dbReference type="SUPFAM" id="SSF56425">
    <property type="entry name" value="Succinate dehydrogenase/fumarate reductase flavoprotein, catalytic domain"/>
    <property type="match status" value="1"/>
</dbReference>
<evidence type="ECO:0000256" key="4">
    <source>
        <dbReference type="ARBA" id="ARBA00023002"/>
    </source>
</evidence>
<evidence type="ECO:0000256" key="3">
    <source>
        <dbReference type="ARBA" id="ARBA00022827"/>
    </source>
</evidence>
<evidence type="ECO:0000313" key="6">
    <source>
        <dbReference type="EMBL" id="NML42819.1"/>
    </source>
</evidence>